<name>A0A088RZ97_LEIPA</name>
<protein>
    <recommendedName>
        <fullName evidence="3">C3H1-type domain-containing protein</fullName>
    </recommendedName>
</protein>
<dbReference type="GeneID" id="22578110"/>
<gene>
    <name evidence="4" type="ORF">LPMP_323690</name>
</gene>
<evidence type="ECO:0000313" key="4">
    <source>
        <dbReference type="EMBL" id="AIO01251.1"/>
    </source>
</evidence>
<dbReference type="VEuPathDB" id="TriTrypDB:LPMP_323690"/>
<feature type="domain" description="C3H1-type" evidence="3">
    <location>
        <begin position="291"/>
        <end position="314"/>
    </location>
</feature>
<accession>A0A088RZ97</accession>
<dbReference type="PANTHER" id="PTHR37562">
    <property type="entry name" value="C3H1-TYPE DOMAIN-CONTAINING PROTEIN-RELATED"/>
    <property type="match status" value="1"/>
</dbReference>
<dbReference type="Proteomes" id="UP000063063">
    <property type="component" value="Chromosome 32"/>
</dbReference>
<reference evidence="4 5" key="1">
    <citation type="journal article" date="2015" name="Sci. Rep.">
        <title>The genome of Leishmania panamensis: insights into genomics of the L. (Viannia) subgenus.</title>
        <authorList>
            <person name="Llanes A."/>
            <person name="Restrepo C.M."/>
            <person name="Vecchio G.D."/>
            <person name="Anguizola F.J."/>
            <person name="Lleonart R."/>
        </authorList>
    </citation>
    <scope>NUCLEOTIDE SEQUENCE [LARGE SCALE GENOMIC DNA]</scope>
    <source>
        <strain evidence="4 5">MHOM/PA/94/PSC-1</strain>
    </source>
</reference>
<keyword evidence="1" id="KW-0863">Zinc-finger</keyword>
<dbReference type="SMART" id="SM00356">
    <property type="entry name" value="ZnF_C3H1"/>
    <property type="match status" value="2"/>
</dbReference>
<dbReference type="EMBL" id="CP009401">
    <property type="protein sequence ID" value="AIO01251.1"/>
    <property type="molecule type" value="Genomic_DNA"/>
</dbReference>
<evidence type="ECO:0000256" key="1">
    <source>
        <dbReference type="PROSITE-ProRule" id="PRU00723"/>
    </source>
</evidence>
<feature type="compositionally biased region" description="Polar residues" evidence="2">
    <location>
        <begin position="466"/>
        <end position="476"/>
    </location>
</feature>
<evidence type="ECO:0000313" key="5">
    <source>
        <dbReference type="Proteomes" id="UP000063063"/>
    </source>
</evidence>
<keyword evidence="5" id="KW-1185">Reference proteome</keyword>
<dbReference type="eggNOG" id="ENOG502SQVG">
    <property type="taxonomic scope" value="Eukaryota"/>
</dbReference>
<feature type="zinc finger region" description="C3H1-type" evidence="1">
    <location>
        <begin position="405"/>
        <end position="432"/>
    </location>
</feature>
<dbReference type="GO" id="GO:0008270">
    <property type="term" value="F:zinc ion binding"/>
    <property type="evidence" value="ECO:0007669"/>
    <property type="project" value="UniProtKB-KW"/>
</dbReference>
<organism evidence="4 5">
    <name type="scientific">Leishmania panamensis</name>
    <dbReference type="NCBI Taxonomy" id="5679"/>
    <lineage>
        <taxon>Eukaryota</taxon>
        <taxon>Discoba</taxon>
        <taxon>Euglenozoa</taxon>
        <taxon>Kinetoplastea</taxon>
        <taxon>Metakinetoplastina</taxon>
        <taxon>Trypanosomatida</taxon>
        <taxon>Trypanosomatidae</taxon>
        <taxon>Leishmaniinae</taxon>
        <taxon>Leishmania</taxon>
        <taxon>Leishmania guyanensis species complex</taxon>
    </lineage>
</organism>
<dbReference type="InterPro" id="IPR000571">
    <property type="entry name" value="Znf_CCCH"/>
</dbReference>
<feature type="region of interest" description="Disordered" evidence="2">
    <location>
        <begin position="180"/>
        <end position="231"/>
    </location>
</feature>
<feature type="domain" description="C3H1-type" evidence="3">
    <location>
        <begin position="405"/>
        <end position="432"/>
    </location>
</feature>
<dbReference type="OrthoDB" id="273462at2759"/>
<dbReference type="AlphaFoldDB" id="A0A088RZ97"/>
<proteinExistence type="predicted"/>
<feature type="region of interest" description="Disordered" evidence="2">
    <location>
        <begin position="457"/>
        <end position="476"/>
    </location>
</feature>
<feature type="region of interest" description="Disordered" evidence="2">
    <location>
        <begin position="112"/>
        <end position="136"/>
    </location>
</feature>
<dbReference type="RefSeq" id="XP_010702051.1">
    <property type="nucleotide sequence ID" value="XM_010703749.1"/>
</dbReference>
<dbReference type="VEuPathDB" id="TriTrypDB:LPAL13_320043800"/>
<keyword evidence="1" id="KW-0479">Metal-binding</keyword>
<dbReference type="PROSITE" id="PS50103">
    <property type="entry name" value="ZF_C3H1"/>
    <property type="match status" value="2"/>
</dbReference>
<sequence length="634" mass="68412">MLIHLTESIKRRTHEDAIDIGIRLDTQKSCRSSLCINMFADFPDTRDSDASIVASYSGATAPTWSWTYSDKNALGCDDTDANLPAPEEADVKALLKLLSTKYDVADPTVTEVPASERSVTPTTPGTAEKTEGYLAGSDSLNLSEDLLRVLRHKGDADTMMEWESPTCLVNAFPISESEYPYDASSPNAQTRSSDSSSGSIGPNPGCATPSNSSCDKQGVMSEPTTPHVGRHTTVSHTFEKIGSGLATENFNVLTPDKHMMLSIPAEYIQTTLGSRNYLHRNHDKLVFSSCLCKMFCSGATCRHGSECDFIHCRPDELSLVPDAALPKDTEGHGTAVVHSFQVHWSTPVASLLEAAYPRLPSGYVVYVKGEGNARGGMSQNATQALPSEMVYATVGGQEALRLPSSSPLRICKHFEREKCARGALCHFIHPVVLMMQIVGEPVLQPETVDLTHCKRDAVPSMRPSGHDTTTFSRPPLQTATDCAPQHLLTPVCYTAAADVPSFTGATPQPLQQQMHGQPTATANQRLLILTTTQPPPGALVRYEGVMYMWGQERKHLVPLQATKASNYLGSPDQTLVTPLGVDYSQSVSGLMGSPLGYQMPVNAMLTQSSSSFASSPAINGILDSNSVLAQGFMR</sequence>
<feature type="zinc finger region" description="C3H1-type" evidence="1">
    <location>
        <begin position="291"/>
        <end position="314"/>
    </location>
</feature>
<evidence type="ECO:0000259" key="3">
    <source>
        <dbReference type="PROSITE" id="PS50103"/>
    </source>
</evidence>
<evidence type="ECO:0000256" key="2">
    <source>
        <dbReference type="SAM" id="MobiDB-lite"/>
    </source>
</evidence>
<dbReference type="PANTHER" id="PTHR37562:SF5">
    <property type="entry name" value="C3H1-TYPE DOMAIN-CONTAINING PROTEIN"/>
    <property type="match status" value="1"/>
</dbReference>
<dbReference type="KEGG" id="lpan:LPMP_323690"/>
<keyword evidence="1" id="KW-0862">Zinc</keyword>